<comment type="caution">
    <text evidence="1">The sequence shown here is derived from an EMBL/GenBank/DDBJ whole genome shotgun (WGS) entry which is preliminary data.</text>
</comment>
<accession>A0A2G9GDD3</accession>
<dbReference type="OrthoDB" id="912129at2759"/>
<reference evidence="2" key="1">
    <citation type="journal article" date="2018" name="Gigascience">
        <title>Genome assembly of the Pink Ipe (Handroanthus impetiginosus, Bignoniaceae), a highly valued, ecologically keystone Neotropical timber forest tree.</title>
        <authorList>
            <person name="Silva-Junior O.B."/>
            <person name="Grattapaglia D."/>
            <person name="Novaes E."/>
            <person name="Collevatti R.G."/>
        </authorList>
    </citation>
    <scope>NUCLEOTIDE SEQUENCE [LARGE SCALE GENOMIC DNA]</scope>
    <source>
        <strain evidence="2">cv. UFG-1</strain>
    </source>
</reference>
<keyword evidence="1" id="KW-0456">Lyase</keyword>
<dbReference type="STRING" id="429701.A0A2G9GDD3"/>
<dbReference type="GO" id="GO:0000287">
    <property type="term" value="F:magnesium ion binding"/>
    <property type="evidence" value="ECO:0007669"/>
    <property type="project" value="TreeGrafter"/>
</dbReference>
<evidence type="ECO:0000313" key="2">
    <source>
        <dbReference type="Proteomes" id="UP000231279"/>
    </source>
</evidence>
<dbReference type="GO" id="GO:0102161">
    <property type="term" value="F:copal-8-ol diphosphate synthase activity"/>
    <property type="evidence" value="ECO:0007669"/>
    <property type="project" value="UniProtKB-EC"/>
</dbReference>
<dbReference type="InterPro" id="IPR008949">
    <property type="entry name" value="Isoprenoid_synthase_dom_sf"/>
</dbReference>
<dbReference type="SUPFAM" id="SSF48576">
    <property type="entry name" value="Terpenoid synthases"/>
    <property type="match status" value="1"/>
</dbReference>
<dbReference type="Proteomes" id="UP000231279">
    <property type="component" value="Unassembled WGS sequence"/>
</dbReference>
<organism evidence="1 2">
    <name type="scientific">Handroanthus impetiginosus</name>
    <dbReference type="NCBI Taxonomy" id="429701"/>
    <lineage>
        <taxon>Eukaryota</taxon>
        <taxon>Viridiplantae</taxon>
        <taxon>Streptophyta</taxon>
        <taxon>Embryophyta</taxon>
        <taxon>Tracheophyta</taxon>
        <taxon>Spermatophyta</taxon>
        <taxon>Magnoliopsida</taxon>
        <taxon>eudicotyledons</taxon>
        <taxon>Gunneridae</taxon>
        <taxon>Pentapetalae</taxon>
        <taxon>asterids</taxon>
        <taxon>lamiids</taxon>
        <taxon>Lamiales</taxon>
        <taxon>Bignoniaceae</taxon>
        <taxon>Crescentiina</taxon>
        <taxon>Tabebuia alliance</taxon>
        <taxon>Handroanthus</taxon>
    </lineage>
</organism>
<dbReference type="InterPro" id="IPR050148">
    <property type="entry name" value="Terpene_synthase-like"/>
</dbReference>
<name>A0A2G9GDD3_9LAMI</name>
<gene>
    <name evidence="1" type="ORF">CDL12_24473</name>
</gene>
<dbReference type="GO" id="GO:0009686">
    <property type="term" value="P:gibberellin biosynthetic process"/>
    <property type="evidence" value="ECO:0007669"/>
    <property type="project" value="TreeGrafter"/>
</dbReference>
<sequence>MKSRPTNNSKKRMPEINNEAYLELAKLDYNRCQAQHQIEWDHMQKWYEDFNLQEFGISKRDLLLTFFLATASIFELERSGERLALVKSQVLCNILTTHCFIKDGEFLEQWSQLVKEFRKEQGRKWGWCNKKLAKDAHERIGRDVNSLLLHALDAWLKKLGQGDEEFKQVELLIQTINICGGHIVSKDILSHDEYRALSRLANKIVVNLENGNEKVMGMEYWKKTKQMSSKYQEIEKDMQLLVQLVLQDSSNGILSRDIKQTFFAVAKTFYYEAFFTSEQIENHVSRVLFQPAV</sequence>
<dbReference type="PANTHER" id="PTHR31739:SF30">
    <property type="entry name" value="COPAL-8-OL DIPHOSPHATE HYDRATASE, CHLOROPLASTIC"/>
    <property type="match status" value="1"/>
</dbReference>
<protein>
    <submittedName>
        <fullName evidence="1">Copal-8-ol diphosphate hydratase</fullName>
        <ecNumber evidence="1">4.2.1.133</ecNumber>
    </submittedName>
</protein>
<dbReference type="EC" id="4.2.1.133" evidence="1"/>
<dbReference type="EMBL" id="NKXS01005680">
    <property type="protein sequence ID" value="PIN03010.1"/>
    <property type="molecule type" value="Genomic_DNA"/>
</dbReference>
<dbReference type="AlphaFoldDB" id="A0A2G9GDD3"/>
<keyword evidence="2" id="KW-1185">Reference proteome</keyword>
<dbReference type="GO" id="GO:0010333">
    <property type="term" value="F:terpene synthase activity"/>
    <property type="evidence" value="ECO:0007669"/>
    <property type="project" value="InterPro"/>
</dbReference>
<dbReference type="PANTHER" id="PTHR31739">
    <property type="entry name" value="ENT-COPALYL DIPHOSPHATE SYNTHASE, CHLOROPLASTIC"/>
    <property type="match status" value="1"/>
</dbReference>
<dbReference type="Gene3D" id="1.10.600.10">
    <property type="entry name" value="Farnesyl Diphosphate Synthase"/>
    <property type="match status" value="1"/>
</dbReference>
<evidence type="ECO:0000313" key="1">
    <source>
        <dbReference type="EMBL" id="PIN03010.1"/>
    </source>
</evidence>
<dbReference type="GO" id="GO:0009507">
    <property type="term" value="C:chloroplast"/>
    <property type="evidence" value="ECO:0007669"/>
    <property type="project" value="TreeGrafter"/>
</dbReference>
<proteinExistence type="predicted"/>